<dbReference type="Proteomes" id="UP001162741">
    <property type="component" value="Chromosome"/>
</dbReference>
<gene>
    <name evidence="3" type="ORF">MKQ68_00025</name>
</gene>
<protein>
    <submittedName>
        <fullName evidence="3">DUF4296 domain-containing protein</fullName>
    </submittedName>
</protein>
<dbReference type="InterPro" id="IPR025381">
    <property type="entry name" value="DUF4296"/>
</dbReference>
<proteinExistence type="predicted"/>
<dbReference type="PROSITE" id="PS51257">
    <property type="entry name" value="PROKAR_LIPOPROTEIN"/>
    <property type="match status" value="1"/>
</dbReference>
<feature type="signal peptide" evidence="1">
    <location>
        <begin position="1"/>
        <end position="17"/>
    </location>
</feature>
<keyword evidence="4" id="KW-1185">Reference proteome</keyword>
<evidence type="ECO:0000313" key="4">
    <source>
        <dbReference type="Proteomes" id="UP001162741"/>
    </source>
</evidence>
<organism evidence="3 4">
    <name type="scientific">Chitinophaga horti</name>
    <dbReference type="NCBI Taxonomy" id="2920382"/>
    <lineage>
        <taxon>Bacteria</taxon>
        <taxon>Pseudomonadati</taxon>
        <taxon>Bacteroidota</taxon>
        <taxon>Chitinophagia</taxon>
        <taxon>Chitinophagales</taxon>
        <taxon>Chitinophagaceae</taxon>
        <taxon>Chitinophaga</taxon>
    </lineage>
</organism>
<dbReference type="Pfam" id="PF14129">
    <property type="entry name" value="DUF4296"/>
    <property type="match status" value="1"/>
</dbReference>
<reference evidence="3" key="1">
    <citation type="submission" date="2022-10" db="EMBL/GenBank/DDBJ databases">
        <title>Chitinophaga sp. nov., isolated from soil.</title>
        <authorList>
            <person name="Jeon C.O."/>
        </authorList>
    </citation>
    <scope>NUCLEOTIDE SEQUENCE</scope>
    <source>
        <strain evidence="3">R8</strain>
    </source>
</reference>
<sequence length="219" mass="24992">MRRTALLLMICTIVAIACGDAGKVPKDVIGKDKMREVLTDMNIADIYGRDILESDTVPMTDSLRELRVKKYYAQVLQVHGITVKEFMDSYRWYEAHPDIYEEVLKKMLDNVTARKAYLDTLEARRQQHFTDSINKRQEFVADSIKKANPQADSLSKLKSDSTKTDSVKADSLLKARARAVIDSAARANKKRYLADTAKLRKRQDSLRKILQSGKPRVLK</sequence>
<keyword evidence="1" id="KW-0732">Signal</keyword>
<evidence type="ECO:0000313" key="3">
    <source>
        <dbReference type="EMBL" id="UYQ93486.1"/>
    </source>
</evidence>
<feature type="chain" id="PRO_5046643806" evidence="1">
    <location>
        <begin position="18"/>
        <end position="219"/>
    </location>
</feature>
<feature type="domain" description="DUF4296" evidence="2">
    <location>
        <begin position="25"/>
        <end position="115"/>
    </location>
</feature>
<evidence type="ECO:0000259" key="2">
    <source>
        <dbReference type="Pfam" id="PF14129"/>
    </source>
</evidence>
<evidence type="ECO:0000256" key="1">
    <source>
        <dbReference type="SAM" id="SignalP"/>
    </source>
</evidence>
<name>A0ABY6J1F2_9BACT</name>
<dbReference type="EMBL" id="CP107006">
    <property type="protein sequence ID" value="UYQ93486.1"/>
    <property type="molecule type" value="Genomic_DNA"/>
</dbReference>
<dbReference type="RefSeq" id="WP_264281557.1">
    <property type="nucleotide sequence ID" value="NZ_CP107006.1"/>
</dbReference>
<accession>A0ABY6J1F2</accession>